<evidence type="ECO:0000313" key="2">
    <source>
        <dbReference type="Proteomes" id="UP001387293"/>
    </source>
</evidence>
<keyword evidence="2" id="KW-1185">Reference proteome</keyword>
<gene>
    <name evidence="1" type="ORF">O7A60_31435</name>
</gene>
<dbReference type="GO" id="GO:0004519">
    <property type="term" value="F:endonuclease activity"/>
    <property type="evidence" value="ECO:0007669"/>
    <property type="project" value="UniProtKB-KW"/>
</dbReference>
<dbReference type="RefSeq" id="WP_337109527.1">
    <property type="nucleotide sequence ID" value="NZ_JAPYKS010000058.1"/>
</dbReference>
<dbReference type="Proteomes" id="UP001387293">
    <property type="component" value="Unassembled WGS sequence"/>
</dbReference>
<dbReference type="InterPro" id="IPR036691">
    <property type="entry name" value="Endo/exonu/phosph_ase_sf"/>
</dbReference>
<reference evidence="1 2" key="1">
    <citation type="submission" date="2022-12" db="EMBL/GenBank/DDBJ databases">
        <authorList>
            <person name="Muema E."/>
        </authorList>
    </citation>
    <scope>NUCLEOTIDE SEQUENCE [LARGE SCALE GENOMIC DNA]</scope>
    <source>
        <strain evidence="2">1326</strain>
    </source>
</reference>
<accession>A0ABU8L6C4</accession>
<organism evidence="1 2">
    <name type="scientific">Mesorhizobium salmacidum</name>
    <dbReference type="NCBI Taxonomy" id="3015171"/>
    <lineage>
        <taxon>Bacteria</taxon>
        <taxon>Pseudomonadati</taxon>
        <taxon>Pseudomonadota</taxon>
        <taxon>Alphaproteobacteria</taxon>
        <taxon>Hyphomicrobiales</taxon>
        <taxon>Phyllobacteriaceae</taxon>
        <taxon>Mesorhizobium</taxon>
    </lineage>
</organism>
<proteinExistence type="predicted"/>
<keyword evidence="1" id="KW-0378">Hydrolase</keyword>
<evidence type="ECO:0000313" key="1">
    <source>
        <dbReference type="EMBL" id="MEI9413212.1"/>
    </source>
</evidence>
<sequence length="299" mass="32641">MCDVYKDRSFDTVPVTVGAYDKRLQQLNDFIQNTIPADIYAFEEVSGEQAVREALPDGGNGYNVCSYSDFKVQRLAVAWKSELGEAVACTVEPQLSLPGNPEEDQPRPGLSVDLKIDGELLRVLVVHLKSSCVSPLEASGDLTDSNDRDCRILQQQIVPIERWVEDRFSGTDKVILLGDFNRNFWHEVHETGPVRTDGSSPHTPLPAGVLVKDLFGEVFDDDPAATTVTLLPEECPANATTMALCHKGETEILSSDERKQLSQSANLGCRNPLGLDHILISRGIASAQAAEHVAIAGDQ</sequence>
<protein>
    <submittedName>
        <fullName evidence="1">Endonuclease/exonuclease/phosphatase family protein</fullName>
    </submittedName>
</protein>
<keyword evidence="1" id="KW-0540">Nuclease</keyword>
<keyword evidence="1" id="KW-0255">Endonuclease</keyword>
<dbReference type="SUPFAM" id="SSF56219">
    <property type="entry name" value="DNase I-like"/>
    <property type="match status" value="1"/>
</dbReference>
<dbReference type="EMBL" id="JAPYKS010000058">
    <property type="protein sequence ID" value="MEI9413212.1"/>
    <property type="molecule type" value="Genomic_DNA"/>
</dbReference>
<name>A0ABU8L6C4_9HYPH</name>
<comment type="caution">
    <text evidence="1">The sequence shown here is derived from an EMBL/GenBank/DDBJ whole genome shotgun (WGS) entry which is preliminary data.</text>
</comment>
<dbReference type="Gene3D" id="3.60.10.10">
    <property type="entry name" value="Endonuclease/exonuclease/phosphatase"/>
    <property type="match status" value="1"/>
</dbReference>